<dbReference type="EMBL" id="CAICTM010000172">
    <property type="protein sequence ID" value="CAB9503669.1"/>
    <property type="molecule type" value="Genomic_DNA"/>
</dbReference>
<keyword evidence="9" id="KW-1185">Reference proteome</keyword>
<keyword evidence="3" id="KW-0809">Transit peptide</keyword>
<dbReference type="AlphaFoldDB" id="A0A9N8DMY8"/>
<gene>
    <name evidence="8" type="ORF">SEMRO_173_G076250.1</name>
</gene>
<evidence type="ECO:0000256" key="3">
    <source>
        <dbReference type="ARBA" id="ARBA00022946"/>
    </source>
</evidence>
<accession>A0A9N8DMY8</accession>
<comment type="similarity">
    <text evidence="2">Belongs to the prokaryotic/mitochondrial release factor family.</text>
</comment>
<evidence type="ECO:0000313" key="8">
    <source>
        <dbReference type="EMBL" id="CAB9503669.1"/>
    </source>
</evidence>
<dbReference type="Pfam" id="PF04457">
    <property type="entry name" value="MJ1316"/>
    <property type="match status" value="1"/>
</dbReference>
<dbReference type="InterPro" id="IPR045853">
    <property type="entry name" value="Pep_chain_release_fac_I_sf"/>
</dbReference>
<evidence type="ECO:0000256" key="5">
    <source>
        <dbReference type="SAM" id="MobiDB-lite"/>
    </source>
</evidence>
<evidence type="ECO:0000256" key="2">
    <source>
        <dbReference type="ARBA" id="ARBA00010835"/>
    </source>
</evidence>
<reference evidence="8" key="1">
    <citation type="submission" date="2020-06" db="EMBL/GenBank/DDBJ databases">
        <authorList>
            <consortium name="Plant Systems Biology data submission"/>
        </authorList>
    </citation>
    <scope>NUCLEOTIDE SEQUENCE</scope>
    <source>
        <strain evidence="8">D6</strain>
    </source>
</reference>
<comment type="caution">
    <text evidence="8">The sequence shown here is derived from an EMBL/GenBank/DDBJ whole genome shotgun (WGS) entry which is preliminary data.</text>
</comment>
<organism evidence="8 9">
    <name type="scientific">Seminavis robusta</name>
    <dbReference type="NCBI Taxonomy" id="568900"/>
    <lineage>
        <taxon>Eukaryota</taxon>
        <taxon>Sar</taxon>
        <taxon>Stramenopiles</taxon>
        <taxon>Ochrophyta</taxon>
        <taxon>Bacillariophyta</taxon>
        <taxon>Bacillariophyceae</taxon>
        <taxon>Bacillariophycidae</taxon>
        <taxon>Naviculales</taxon>
        <taxon>Naviculaceae</taxon>
        <taxon>Seminavis</taxon>
    </lineage>
</organism>
<dbReference type="InterPro" id="IPR040459">
    <property type="entry name" value="MJ1316"/>
</dbReference>
<dbReference type="GO" id="GO:0005739">
    <property type="term" value="C:mitochondrion"/>
    <property type="evidence" value="ECO:0007669"/>
    <property type="project" value="UniProtKB-SubCell"/>
</dbReference>
<dbReference type="InterPro" id="IPR052405">
    <property type="entry name" value="Mito_Transl_Release_Factor"/>
</dbReference>
<feature type="domain" description="Prokaryotic-type class I peptide chain release factors" evidence="6">
    <location>
        <begin position="325"/>
        <end position="427"/>
    </location>
</feature>
<evidence type="ECO:0000256" key="4">
    <source>
        <dbReference type="ARBA" id="ARBA00023128"/>
    </source>
</evidence>
<feature type="compositionally biased region" description="Low complexity" evidence="5">
    <location>
        <begin position="65"/>
        <end position="81"/>
    </location>
</feature>
<comment type="subcellular location">
    <subcellularLocation>
        <location evidence="1">Mitochondrion</location>
    </subcellularLocation>
</comment>
<dbReference type="PANTHER" id="PTHR46203:SF1">
    <property type="entry name" value="MITOCHONDRIAL TRANSLATION RELEASE FACTOR IN RESCUE"/>
    <property type="match status" value="1"/>
</dbReference>
<evidence type="ECO:0000256" key="1">
    <source>
        <dbReference type="ARBA" id="ARBA00004173"/>
    </source>
</evidence>
<keyword evidence="4" id="KW-0496">Mitochondrion</keyword>
<proteinExistence type="inferred from homology"/>
<dbReference type="Proteomes" id="UP001153069">
    <property type="component" value="Unassembled WGS sequence"/>
</dbReference>
<dbReference type="GO" id="GO:0003747">
    <property type="term" value="F:translation release factor activity"/>
    <property type="evidence" value="ECO:0007669"/>
    <property type="project" value="InterPro"/>
</dbReference>
<evidence type="ECO:0000313" key="9">
    <source>
        <dbReference type="Proteomes" id="UP001153069"/>
    </source>
</evidence>
<dbReference type="SUPFAM" id="SSF75620">
    <property type="entry name" value="Release factor"/>
    <property type="match status" value="1"/>
</dbReference>
<protein>
    <submittedName>
        <fullName evidence="8">Probable peptide chain release factor C12orf65 homolog, mitochondrial</fullName>
    </submittedName>
</protein>
<evidence type="ECO:0000259" key="7">
    <source>
        <dbReference type="Pfam" id="PF04457"/>
    </source>
</evidence>
<evidence type="ECO:0000259" key="6">
    <source>
        <dbReference type="Pfam" id="PF00472"/>
    </source>
</evidence>
<dbReference type="Pfam" id="PF00472">
    <property type="entry name" value="RF-1"/>
    <property type="match status" value="1"/>
</dbReference>
<dbReference type="InterPro" id="IPR000352">
    <property type="entry name" value="Pep_chain_release_fac_I"/>
</dbReference>
<dbReference type="Gene3D" id="3.30.160.20">
    <property type="match status" value="1"/>
</dbReference>
<feature type="domain" description="MJ1316 RNA cyclic group end recognition" evidence="7">
    <location>
        <begin position="87"/>
        <end position="159"/>
    </location>
</feature>
<feature type="region of interest" description="Disordered" evidence="5">
    <location>
        <begin position="393"/>
        <end position="431"/>
    </location>
</feature>
<dbReference type="PANTHER" id="PTHR46203">
    <property type="entry name" value="PROBABLE PEPTIDE CHAIN RELEASE FACTOR C12ORF65"/>
    <property type="match status" value="1"/>
</dbReference>
<feature type="compositionally biased region" description="Basic residues" evidence="5">
    <location>
        <begin position="405"/>
        <end position="425"/>
    </location>
</feature>
<name>A0A9N8DMY8_9STRA</name>
<dbReference type="OrthoDB" id="277888at2759"/>
<sequence length="431" mass="49689">MENLYTEWSLEQDKLLWEHRKDPIVELAALLGRGLRGVQARLDKLHNVNSPAYERLFANNAKQQSTNDDTPNDGTSSSTTTSKKLIPFSELARRIQWDYSLDANDFFILHYDRVDDAIVESPWNAPNDSIEGSATSLIDALPEHRIVAVKYKEQVVWDRPRKLDKVFGTPGIQDIVENYDEWKRQHNANRVWLRQRQEQFSTLLQRMMGLQQFTKFRSMSLELKQQVEQDATVSSKMLVEDYIQECLVIFQQLRQDPAASQEPSLIPPTDIMALECLSEFMALNPHPELRQLVLHEIDLALRQLEYGGGTTNTNSRQSIIELPPLDENDIAETFVRGTGPGGQKINKTNNKVVLLHQPTQLRVECQETRSLQQNRKIARKRLQLKLDEFYNGRQSRTSIKAQKASSKKAKAKAKSKARNRKRKQQKKEEGE</sequence>
<feature type="region of interest" description="Disordered" evidence="5">
    <location>
        <begin position="60"/>
        <end position="81"/>
    </location>
</feature>